<dbReference type="EMBL" id="LKAM01000010">
    <property type="protein sequence ID" value="KUM46727.1"/>
    <property type="molecule type" value="Genomic_DNA"/>
</dbReference>
<accession>A0A101LWQ4</accession>
<comment type="caution">
    <text evidence="1">The sequence shown here is derived from an EMBL/GenBank/DDBJ whole genome shotgun (WGS) entry which is preliminary data.</text>
</comment>
<reference evidence="1" key="1">
    <citation type="journal article" date="2015" name="Genome Biol. Evol.">
        <title>Organellar Genomes of White Spruce (Picea glauca): Assembly and Annotation.</title>
        <authorList>
            <person name="Jackman S.D."/>
            <person name="Warren R.L."/>
            <person name="Gibb E.A."/>
            <person name="Vandervalk B.P."/>
            <person name="Mohamadi H."/>
            <person name="Chu J."/>
            <person name="Raymond A."/>
            <person name="Pleasance S."/>
            <person name="Coope R."/>
            <person name="Wildung M.R."/>
            <person name="Ritland C.E."/>
            <person name="Bousquet J."/>
            <person name="Jones S.J."/>
            <person name="Bohlmann J."/>
            <person name="Birol I."/>
        </authorList>
    </citation>
    <scope>NUCLEOTIDE SEQUENCE [LARGE SCALE GENOMIC DNA]</scope>
    <source>
        <tissue evidence="1">Flushing bud</tissue>
    </source>
</reference>
<gene>
    <name evidence="1" type="ORF">ABT39_MTgene1407</name>
</gene>
<proteinExistence type="predicted"/>
<dbReference type="AlphaFoldDB" id="A0A101LWQ4"/>
<geneLocation type="mitochondrion" evidence="1"/>
<protein>
    <submittedName>
        <fullName evidence="1">Uncharacterized protein</fullName>
    </submittedName>
</protein>
<keyword evidence="1" id="KW-0496">Mitochondrion</keyword>
<sequence>MLRLAFNMFFSISKGKSVEFTAPTHSPYSIACSQVSGSVLIFLPTIHSSISYLFALIELIDHGLQPFFIDICRLFLARRSLSPQMRRSIGLNGAKEHGIKPQKRPFACAIWLVYPRGRVSVPQDPFFLILIKSFQPY</sequence>
<organism evidence="1">
    <name type="scientific">Picea glauca</name>
    <name type="common">White spruce</name>
    <name type="synonym">Pinus glauca</name>
    <dbReference type="NCBI Taxonomy" id="3330"/>
    <lineage>
        <taxon>Eukaryota</taxon>
        <taxon>Viridiplantae</taxon>
        <taxon>Streptophyta</taxon>
        <taxon>Embryophyta</taxon>
        <taxon>Tracheophyta</taxon>
        <taxon>Spermatophyta</taxon>
        <taxon>Pinopsida</taxon>
        <taxon>Pinidae</taxon>
        <taxon>Conifers I</taxon>
        <taxon>Pinales</taxon>
        <taxon>Pinaceae</taxon>
        <taxon>Picea</taxon>
    </lineage>
</organism>
<name>A0A101LWQ4_PICGL</name>
<evidence type="ECO:0000313" key="1">
    <source>
        <dbReference type="EMBL" id="KUM46727.1"/>
    </source>
</evidence>